<organism evidence="2 3">
    <name type="scientific">Pseudonocardia ailaonensis</name>
    <dbReference type="NCBI Taxonomy" id="367279"/>
    <lineage>
        <taxon>Bacteria</taxon>
        <taxon>Bacillati</taxon>
        <taxon>Actinomycetota</taxon>
        <taxon>Actinomycetes</taxon>
        <taxon>Pseudonocardiales</taxon>
        <taxon>Pseudonocardiaceae</taxon>
        <taxon>Pseudonocardia</taxon>
    </lineage>
</organism>
<reference evidence="2 3" key="1">
    <citation type="journal article" date="2019" name="Int. J. Syst. Evol. Microbiol.">
        <title>The Global Catalogue of Microorganisms (GCM) 10K type strain sequencing project: providing services to taxonomists for standard genome sequencing and annotation.</title>
        <authorList>
            <consortium name="The Broad Institute Genomics Platform"/>
            <consortium name="The Broad Institute Genome Sequencing Center for Infectious Disease"/>
            <person name="Wu L."/>
            <person name="Ma J."/>
        </authorList>
    </citation>
    <scope>NUCLEOTIDE SEQUENCE [LARGE SCALE GENOMIC DNA]</scope>
    <source>
        <strain evidence="2 3">JCM 16009</strain>
    </source>
</reference>
<keyword evidence="3" id="KW-1185">Reference proteome</keyword>
<evidence type="ECO:0000313" key="3">
    <source>
        <dbReference type="Proteomes" id="UP001500449"/>
    </source>
</evidence>
<comment type="caution">
    <text evidence="2">The sequence shown here is derived from an EMBL/GenBank/DDBJ whole genome shotgun (WGS) entry which is preliminary data.</text>
</comment>
<dbReference type="EMBL" id="BAAAQK010000005">
    <property type="protein sequence ID" value="GAA1841173.1"/>
    <property type="molecule type" value="Genomic_DNA"/>
</dbReference>
<dbReference type="RefSeq" id="WP_344414913.1">
    <property type="nucleotide sequence ID" value="NZ_BAAAQK010000005.1"/>
</dbReference>
<sequence length="61" mass="6937">MAESGPGPTERERRRLAEIFGDTMPDVTSDELDEPARAGEGGGRDEEWYRTNRPPHHDRDD</sequence>
<accession>A0ABN2MWP0</accession>
<name>A0ABN2MWP0_9PSEU</name>
<dbReference type="Proteomes" id="UP001500449">
    <property type="component" value="Unassembled WGS sequence"/>
</dbReference>
<evidence type="ECO:0000313" key="2">
    <source>
        <dbReference type="EMBL" id="GAA1841173.1"/>
    </source>
</evidence>
<evidence type="ECO:0000256" key="1">
    <source>
        <dbReference type="SAM" id="MobiDB-lite"/>
    </source>
</evidence>
<feature type="region of interest" description="Disordered" evidence="1">
    <location>
        <begin position="1"/>
        <end position="61"/>
    </location>
</feature>
<protein>
    <submittedName>
        <fullName evidence="2">Uncharacterized protein</fullName>
    </submittedName>
</protein>
<feature type="compositionally biased region" description="Basic and acidic residues" evidence="1">
    <location>
        <begin position="34"/>
        <end position="61"/>
    </location>
</feature>
<gene>
    <name evidence="2" type="ORF">GCM10009836_20640</name>
</gene>
<proteinExistence type="predicted"/>